<gene>
    <name evidence="2" type="ORF">L0U88_07230</name>
</gene>
<protein>
    <submittedName>
        <fullName evidence="2">Uncharacterized protein</fullName>
    </submittedName>
</protein>
<keyword evidence="3" id="KW-1185">Reference proteome</keyword>
<dbReference type="RefSeq" id="WP_234865071.1">
    <property type="nucleotide sequence ID" value="NZ_JAKEVY010000002.1"/>
</dbReference>
<reference evidence="2 3" key="1">
    <citation type="submission" date="2022-01" db="EMBL/GenBank/DDBJ databases">
        <title>Flavihumibacter sp. nov., isolated from sediment of a river.</title>
        <authorList>
            <person name="Liu H."/>
        </authorList>
    </citation>
    <scope>NUCLEOTIDE SEQUENCE [LARGE SCALE GENOMIC DNA]</scope>
    <source>
        <strain evidence="2 3">RY-1</strain>
    </source>
</reference>
<accession>A0ABS9BGH3</accession>
<evidence type="ECO:0000313" key="2">
    <source>
        <dbReference type="EMBL" id="MCF1714415.1"/>
    </source>
</evidence>
<comment type="caution">
    <text evidence="2">The sequence shown here is derived from an EMBL/GenBank/DDBJ whole genome shotgun (WGS) entry which is preliminary data.</text>
</comment>
<evidence type="ECO:0000313" key="3">
    <source>
        <dbReference type="Proteomes" id="UP001200145"/>
    </source>
</evidence>
<name>A0ABS9BGH3_9BACT</name>
<keyword evidence="1" id="KW-0812">Transmembrane</keyword>
<keyword evidence="1" id="KW-1133">Transmembrane helix</keyword>
<keyword evidence="1" id="KW-0472">Membrane</keyword>
<organism evidence="2 3">
    <name type="scientific">Flavihumibacter fluminis</name>
    <dbReference type="NCBI Taxonomy" id="2909236"/>
    <lineage>
        <taxon>Bacteria</taxon>
        <taxon>Pseudomonadati</taxon>
        <taxon>Bacteroidota</taxon>
        <taxon>Chitinophagia</taxon>
        <taxon>Chitinophagales</taxon>
        <taxon>Chitinophagaceae</taxon>
        <taxon>Flavihumibacter</taxon>
    </lineage>
</organism>
<evidence type="ECO:0000256" key="1">
    <source>
        <dbReference type="SAM" id="Phobius"/>
    </source>
</evidence>
<feature type="transmembrane region" description="Helical" evidence="1">
    <location>
        <begin position="27"/>
        <end position="45"/>
    </location>
</feature>
<proteinExistence type="predicted"/>
<dbReference type="EMBL" id="JAKEVY010000002">
    <property type="protein sequence ID" value="MCF1714415.1"/>
    <property type="molecule type" value="Genomic_DNA"/>
</dbReference>
<sequence length="95" mass="11121">MNELTINVIHPVLGEIIVKVQKAYGKYQHPTFIIFIGYNFLGYLIKDQKWQFFMTPENDDIKTEGFAVAIGEHIEKNFNIIEDNSHEELNSEEFN</sequence>
<dbReference type="Proteomes" id="UP001200145">
    <property type="component" value="Unassembled WGS sequence"/>
</dbReference>